<accession>A0ABS1CX20</accession>
<dbReference type="EMBL" id="NRSG01000067">
    <property type="protein sequence ID" value="MBK1658791.1"/>
    <property type="molecule type" value="Genomic_DNA"/>
</dbReference>
<evidence type="ECO:0000256" key="2">
    <source>
        <dbReference type="ARBA" id="ARBA00022631"/>
    </source>
</evidence>
<evidence type="ECO:0000313" key="6">
    <source>
        <dbReference type="EMBL" id="MBK1658791.1"/>
    </source>
</evidence>
<dbReference type="InterPro" id="IPR011051">
    <property type="entry name" value="RmlC_Cupin_sf"/>
</dbReference>
<feature type="region of interest" description="Disordered" evidence="5">
    <location>
        <begin position="1"/>
        <end position="25"/>
    </location>
</feature>
<evidence type="ECO:0008006" key="8">
    <source>
        <dbReference type="Google" id="ProtNLM"/>
    </source>
</evidence>
<dbReference type="PANTHER" id="PTHR21221">
    <property type="entry name" value="UREIDOGLYCOLATE HYDROLASE"/>
    <property type="match status" value="1"/>
</dbReference>
<dbReference type="InterPro" id="IPR024060">
    <property type="entry name" value="Ureidoglycolate_lyase_dom_sf"/>
</dbReference>
<protein>
    <recommendedName>
        <fullName evidence="8">Ureidoglycolate lyase</fullName>
    </recommendedName>
</protein>
<sequence length="188" mass="20197">MGGAADRDRGALAQDLPLPAGDGADREGRAVTRLLRLEPLTAEAFAPYGDVVDPPAPGDRLSLMESIGGRDGAAAPRLSFNHAPPHALPLLATEMERHNRSSQCFVPLDVARWVVMVAPDAGGVPDAARLRAFLVRGDQAVNYRIGSWHHPLRVLDRPGRFAVLMWTTGVKSDDEEWSTLPAPVTLVA</sequence>
<dbReference type="PANTHER" id="PTHR21221:SF1">
    <property type="entry name" value="UREIDOGLYCOLATE LYASE"/>
    <property type="match status" value="1"/>
</dbReference>
<comment type="catalytic activity">
    <reaction evidence="4">
        <text>(S)-ureidoglycolate = urea + glyoxylate</text>
        <dbReference type="Rhea" id="RHEA:11304"/>
        <dbReference type="ChEBI" id="CHEBI:16199"/>
        <dbReference type="ChEBI" id="CHEBI:36655"/>
        <dbReference type="ChEBI" id="CHEBI:57296"/>
        <dbReference type="EC" id="4.3.2.3"/>
    </reaction>
</comment>
<keyword evidence="2" id="KW-0659">Purine metabolism</keyword>
<comment type="caution">
    <text evidence="6">The sequence shown here is derived from an EMBL/GenBank/DDBJ whole genome shotgun (WGS) entry which is preliminary data.</text>
</comment>
<gene>
    <name evidence="6" type="ORF">CKO45_11160</name>
</gene>
<dbReference type="Pfam" id="PF04115">
    <property type="entry name" value="Ureidogly_lyase"/>
    <property type="match status" value="1"/>
</dbReference>
<name>A0ABS1CX20_9PROT</name>
<evidence type="ECO:0000256" key="3">
    <source>
        <dbReference type="ARBA" id="ARBA00023239"/>
    </source>
</evidence>
<evidence type="ECO:0000256" key="1">
    <source>
        <dbReference type="ARBA" id="ARBA00011738"/>
    </source>
</evidence>
<dbReference type="CDD" id="cd20298">
    <property type="entry name" value="cupin_UAH"/>
    <property type="match status" value="1"/>
</dbReference>
<comment type="subunit">
    <text evidence="1">Homodimer.</text>
</comment>
<dbReference type="InterPro" id="IPR047233">
    <property type="entry name" value="UAH_cupin"/>
</dbReference>
<dbReference type="Gene3D" id="2.60.120.480">
    <property type="entry name" value="Ureidoglycolate hydrolase"/>
    <property type="match status" value="1"/>
</dbReference>
<evidence type="ECO:0000256" key="4">
    <source>
        <dbReference type="ARBA" id="ARBA00047684"/>
    </source>
</evidence>
<keyword evidence="7" id="KW-1185">Reference proteome</keyword>
<keyword evidence="3" id="KW-0456">Lyase</keyword>
<reference evidence="6 7" key="1">
    <citation type="journal article" date="2020" name="Microorganisms">
        <title>Osmotic Adaptation and Compatible Solute Biosynthesis of Phototrophic Bacteria as Revealed from Genome Analyses.</title>
        <authorList>
            <person name="Imhoff J.F."/>
            <person name="Rahn T."/>
            <person name="Kunzel S."/>
            <person name="Keller A."/>
            <person name="Neulinger S.C."/>
        </authorList>
    </citation>
    <scope>NUCLEOTIDE SEQUENCE [LARGE SCALE GENOMIC DNA]</scope>
    <source>
        <strain evidence="6 7">DSM 15382</strain>
    </source>
</reference>
<organism evidence="6 7">
    <name type="scientific">Paracraurococcus ruber</name>
    <dbReference type="NCBI Taxonomy" id="77675"/>
    <lineage>
        <taxon>Bacteria</taxon>
        <taxon>Pseudomonadati</taxon>
        <taxon>Pseudomonadota</taxon>
        <taxon>Alphaproteobacteria</taxon>
        <taxon>Acetobacterales</taxon>
        <taxon>Roseomonadaceae</taxon>
        <taxon>Paracraurococcus</taxon>
    </lineage>
</organism>
<dbReference type="Proteomes" id="UP000697995">
    <property type="component" value="Unassembled WGS sequence"/>
</dbReference>
<evidence type="ECO:0000256" key="5">
    <source>
        <dbReference type="SAM" id="MobiDB-lite"/>
    </source>
</evidence>
<feature type="compositionally biased region" description="Basic and acidic residues" evidence="5">
    <location>
        <begin position="1"/>
        <end position="10"/>
    </location>
</feature>
<evidence type="ECO:0000313" key="7">
    <source>
        <dbReference type="Proteomes" id="UP000697995"/>
    </source>
</evidence>
<proteinExistence type="predicted"/>
<dbReference type="SUPFAM" id="SSF51182">
    <property type="entry name" value="RmlC-like cupins"/>
    <property type="match status" value="1"/>
</dbReference>
<dbReference type="InterPro" id="IPR007247">
    <property type="entry name" value="Ureidogly_lyase"/>
</dbReference>